<evidence type="ECO:0008006" key="3">
    <source>
        <dbReference type="Google" id="ProtNLM"/>
    </source>
</evidence>
<sequence>MYTPPFTLVSCSWPRPVEQVNGQWTSLPEWDALPMSMLPQTTWGVLRSDLCLLIDWGRFFDGQLRYWGPHSSGGQMRGFHIVFRLRINESGTLVFWHDNGCIIRQNKRIVYADTTSHPLSRHTLEVKNGDDLEVAQWQQMGNWHWGARIVSSDVPSETSHDLLRSYLPLVVQRLSRPNGPPLKMYFDARMPFSTVLAIYSMILNGYQPSQVLIFGDYQWNEEQRRLYASLLPFAQIIPTQDVLAAIGILGGQRLVEWARRYWFVMKTCIGVLYPPEVYCFMDDDVFVLDPLDDALAAFEKHNLVFVADQDHSKEYLDVWGRQPGQLDGLSTGCINTGLYWLRNLRDPRELAASMLTVSPLSRSSWQMRYLWDQGFVARQFAHEAVYQLPSQRYFYPYLDGLPGGMLGYDYAQNPCGFACIHFGAVDKPTDEVALLLTQALLGAQGVAPDQCQQS</sequence>
<keyword evidence="2" id="KW-1185">Reference proteome</keyword>
<organism evidence="1 2">
    <name type="scientific">Ktedonosporobacter rubrisoli</name>
    <dbReference type="NCBI Taxonomy" id="2509675"/>
    <lineage>
        <taxon>Bacteria</taxon>
        <taxon>Bacillati</taxon>
        <taxon>Chloroflexota</taxon>
        <taxon>Ktedonobacteria</taxon>
        <taxon>Ktedonobacterales</taxon>
        <taxon>Ktedonosporobacteraceae</taxon>
        <taxon>Ktedonosporobacter</taxon>
    </lineage>
</organism>
<gene>
    <name evidence="1" type="ORF">EPA93_13265</name>
</gene>
<protein>
    <recommendedName>
        <fullName evidence="3">Nucleotide-diphospho-sugar transferase domain-containing protein</fullName>
    </recommendedName>
</protein>
<dbReference type="AlphaFoldDB" id="A0A4V0YYP3"/>
<dbReference type="SUPFAM" id="SSF53448">
    <property type="entry name" value="Nucleotide-diphospho-sugar transferases"/>
    <property type="match status" value="1"/>
</dbReference>
<dbReference type="InterPro" id="IPR029044">
    <property type="entry name" value="Nucleotide-diphossugar_trans"/>
</dbReference>
<evidence type="ECO:0000313" key="2">
    <source>
        <dbReference type="Proteomes" id="UP000290365"/>
    </source>
</evidence>
<dbReference type="RefSeq" id="WP_129887985.1">
    <property type="nucleotide sequence ID" value="NZ_CP035758.1"/>
</dbReference>
<evidence type="ECO:0000313" key="1">
    <source>
        <dbReference type="EMBL" id="QBD76921.1"/>
    </source>
</evidence>
<dbReference type="OrthoDB" id="9949578at2"/>
<dbReference type="KEGG" id="kbs:EPA93_13265"/>
<accession>A0A4V0YYP3</accession>
<name>A0A4V0YYP3_KTERU</name>
<dbReference type="EMBL" id="CP035758">
    <property type="protein sequence ID" value="QBD76921.1"/>
    <property type="molecule type" value="Genomic_DNA"/>
</dbReference>
<reference evidence="1 2" key="1">
    <citation type="submission" date="2019-01" db="EMBL/GenBank/DDBJ databases">
        <title>Ktedonosporobacter rubrisoli SCAWS-G2.</title>
        <authorList>
            <person name="Huang Y."/>
            <person name="Yan B."/>
        </authorList>
    </citation>
    <scope>NUCLEOTIDE SEQUENCE [LARGE SCALE GENOMIC DNA]</scope>
    <source>
        <strain evidence="1 2">SCAWS-G2</strain>
    </source>
</reference>
<dbReference type="Proteomes" id="UP000290365">
    <property type="component" value="Chromosome"/>
</dbReference>
<proteinExistence type="predicted"/>
<dbReference type="Gene3D" id="3.90.550.10">
    <property type="entry name" value="Spore Coat Polysaccharide Biosynthesis Protein SpsA, Chain A"/>
    <property type="match status" value="1"/>
</dbReference>